<protein>
    <recommendedName>
        <fullName evidence="8">GTPase Obg</fullName>
        <ecNumber evidence="8">3.6.5.-</ecNumber>
    </recommendedName>
    <alternativeName>
        <fullName evidence="8">GTP-binding protein Obg</fullName>
    </alternativeName>
</protein>
<feature type="binding site" evidence="8">
    <location>
        <begin position="165"/>
        <end position="172"/>
    </location>
    <ligand>
        <name>GTP</name>
        <dbReference type="ChEBI" id="CHEBI:37565"/>
    </ligand>
</feature>
<comment type="cofactor">
    <cofactor evidence="8">
        <name>Mg(2+)</name>
        <dbReference type="ChEBI" id="CHEBI:18420"/>
    </cofactor>
</comment>
<keyword evidence="6 8" id="KW-0460">Magnesium</keyword>
<dbReference type="InterPro" id="IPR027417">
    <property type="entry name" value="P-loop_NTPase"/>
</dbReference>
<dbReference type="Pfam" id="PF01018">
    <property type="entry name" value="GTP1_OBG"/>
    <property type="match status" value="1"/>
</dbReference>
<evidence type="ECO:0000256" key="2">
    <source>
        <dbReference type="ARBA" id="ARBA00022490"/>
    </source>
</evidence>
<dbReference type="InterPro" id="IPR045086">
    <property type="entry name" value="OBG_GTPase"/>
</dbReference>
<feature type="domain" description="Obg" evidence="10">
    <location>
        <begin position="1"/>
        <end position="158"/>
    </location>
</feature>
<organism evidence="11 12">
    <name type="scientific">Candidatus Erwinia haradaeae</name>
    <dbReference type="NCBI Taxonomy" id="1922217"/>
    <lineage>
        <taxon>Bacteria</taxon>
        <taxon>Pseudomonadati</taxon>
        <taxon>Pseudomonadota</taxon>
        <taxon>Gammaproteobacteria</taxon>
        <taxon>Enterobacterales</taxon>
        <taxon>Erwiniaceae</taxon>
        <taxon>Erwinia</taxon>
    </lineage>
</organism>
<dbReference type="SUPFAM" id="SSF52540">
    <property type="entry name" value="P-loop containing nucleoside triphosphate hydrolases"/>
    <property type="match status" value="1"/>
</dbReference>
<dbReference type="AlphaFoldDB" id="A0A451D7M4"/>
<dbReference type="InterPro" id="IPR006074">
    <property type="entry name" value="GTP1-OBG_CS"/>
</dbReference>
<dbReference type="EC" id="3.6.5.-" evidence="8"/>
<name>A0A451D7M4_9GAMM</name>
<keyword evidence="4 8" id="KW-0547">Nucleotide-binding</keyword>
<comment type="similarity">
    <text evidence="1 8">Belongs to the TRAFAC class OBG-HflX-like GTPase superfamily. OBG GTPase family.</text>
</comment>
<dbReference type="GO" id="GO:0042254">
    <property type="term" value="P:ribosome biogenesis"/>
    <property type="evidence" value="ECO:0007669"/>
    <property type="project" value="UniProtKB-UniRule"/>
</dbReference>
<gene>
    <name evidence="11" type="primary">obgE</name>
    <name evidence="8" type="synonym">obg</name>
    <name evidence="11" type="ORF">ERCICURV3402_165</name>
</gene>
<feature type="domain" description="OBG-type G" evidence="9">
    <location>
        <begin position="159"/>
        <end position="332"/>
    </location>
</feature>
<dbReference type="PROSITE" id="PS51710">
    <property type="entry name" value="G_OBG"/>
    <property type="match status" value="1"/>
</dbReference>
<sequence length="344" mass="38047">MKFIDEAAIVVVAGNGGHGCISFRREKYIPRGGPDGGDGGDGGDIYIETDSNLNTLSSFHFEKIFKAGSGQHGKGSNCTGKRGNDLLVKVPFGTRVIDKGTGEVLVDMAHHQKVMLAKGGYHGLGNTRFKSSVNRSPRQRTMGTQGEIRDLHLELILLADVGVLGLPNAGKSTFIREISGAKLKVANYPFTTLIPRLAVVFVDRERSFVIADIPGLIEGASKGIGLGIRFLKHLERCRILLHIIDLSSMEEMNILRDIKIIMHEIGQYSQTLFHKPRWLVFNKIDLLSKEQARLVSQVIVQELGWHHKYYLISSINHSGVDDLCWDLISVLQMPLQIDSLDSIL</sequence>
<dbReference type="PRINTS" id="PR00326">
    <property type="entry name" value="GTP1OBG"/>
</dbReference>
<evidence type="ECO:0000259" key="10">
    <source>
        <dbReference type="PROSITE" id="PS51883"/>
    </source>
</evidence>
<dbReference type="NCBIfam" id="TIGR02729">
    <property type="entry name" value="Obg_CgtA"/>
    <property type="match status" value="1"/>
</dbReference>
<evidence type="ECO:0000259" key="9">
    <source>
        <dbReference type="PROSITE" id="PS51710"/>
    </source>
</evidence>
<dbReference type="GO" id="GO:0003924">
    <property type="term" value="F:GTPase activity"/>
    <property type="evidence" value="ECO:0007669"/>
    <property type="project" value="UniProtKB-UniRule"/>
</dbReference>
<dbReference type="SUPFAM" id="SSF82051">
    <property type="entry name" value="Obg GTP-binding protein N-terminal domain"/>
    <property type="match status" value="1"/>
</dbReference>
<dbReference type="CDD" id="cd01898">
    <property type="entry name" value="Obg"/>
    <property type="match status" value="1"/>
</dbReference>
<comment type="subcellular location">
    <subcellularLocation>
        <location evidence="8">Cytoplasm</location>
    </subcellularLocation>
</comment>
<evidence type="ECO:0000256" key="7">
    <source>
        <dbReference type="ARBA" id="ARBA00023134"/>
    </source>
</evidence>
<dbReference type="HAMAP" id="MF_01454">
    <property type="entry name" value="GTPase_Obg"/>
    <property type="match status" value="1"/>
</dbReference>
<dbReference type="InterPro" id="IPR031167">
    <property type="entry name" value="G_OBG"/>
</dbReference>
<dbReference type="PANTHER" id="PTHR11702:SF31">
    <property type="entry name" value="MITOCHONDRIAL RIBOSOME-ASSOCIATED GTPASE 2"/>
    <property type="match status" value="1"/>
</dbReference>
<evidence type="ECO:0000313" key="11">
    <source>
        <dbReference type="EMBL" id="VFP81832.1"/>
    </source>
</evidence>
<evidence type="ECO:0000256" key="8">
    <source>
        <dbReference type="HAMAP-Rule" id="MF_01454"/>
    </source>
</evidence>
<comment type="function">
    <text evidence="8">An essential GTPase which binds GTP, GDP and possibly (p)ppGpp with moderate affinity, with high nucleotide exchange rates and a fairly low GTP hydrolysis rate. Plays a role in control of the cell cycle, stress response, ribosome biogenesis and in those bacteria that undergo differentiation, in morphogenesis control.</text>
</comment>
<feature type="binding site" evidence="8">
    <location>
        <begin position="190"/>
        <end position="194"/>
    </location>
    <ligand>
        <name>GTP</name>
        <dbReference type="ChEBI" id="CHEBI:37565"/>
    </ligand>
</feature>
<evidence type="ECO:0000313" key="12">
    <source>
        <dbReference type="Proteomes" id="UP000294441"/>
    </source>
</evidence>
<dbReference type="Pfam" id="PF01926">
    <property type="entry name" value="MMR_HSR1"/>
    <property type="match status" value="1"/>
</dbReference>
<dbReference type="PIRSF" id="PIRSF002401">
    <property type="entry name" value="GTP_bd_Obg/CgtA"/>
    <property type="match status" value="1"/>
</dbReference>
<keyword evidence="3 8" id="KW-0479">Metal-binding</keyword>
<feature type="binding site" evidence="8">
    <location>
        <begin position="212"/>
        <end position="215"/>
    </location>
    <ligand>
        <name>GTP</name>
        <dbReference type="ChEBI" id="CHEBI:37565"/>
    </ligand>
</feature>
<dbReference type="EMBL" id="LR217713">
    <property type="protein sequence ID" value="VFP81832.1"/>
    <property type="molecule type" value="Genomic_DNA"/>
</dbReference>
<dbReference type="InterPro" id="IPR014100">
    <property type="entry name" value="GTP-bd_Obg/CgtA"/>
</dbReference>
<proteinExistence type="inferred from homology"/>
<dbReference type="NCBIfam" id="NF008955">
    <property type="entry name" value="PRK12297.1"/>
    <property type="match status" value="1"/>
</dbReference>
<keyword evidence="7 8" id="KW-0342">GTP-binding</keyword>
<dbReference type="InterPro" id="IPR036726">
    <property type="entry name" value="GTP1_OBG_dom_sf"/>
</dbReference>
<dbReference type="OrthoDB" id="9807318at2"/>
<dbReference type="GO" id="GO:0005737">
    <property type="term" value="C:cytoplasm"/>
    <property type="evidence" value="ECO:0007669"/>
    <property type="project" value="UniProtKB-SubCell"/>
</dbReference>
<feature type="binding site" evidence="8">
    <location>
        <position position="192"/>
    </location>
    <ligand>
        <name>Mg(2+)</name>
        <dbReference type="ChEBI" id="CHEBI:18420"/>
    </ligand>
</feature>
<keyword evidence="2 8" id="KW-0963">Cytoplasm</keyword>
<accession>A0A451D7M4</accession>
<dbReference type="PROSITE" id="PS00905">
    <property type="entry name" value="GTP1_OBG"/>
    <property type="match status" value="1"/>
</dbReference>
<comment type="subunit">
    <text evidence="8">Monomer.</text>
</comment>
<dbReference type="FunFam" id="2.70.210.12:FF:000001">
    <property type="entry name" value="GTPase Obg"/>
    <property type="match status" value="1"/>
</dbReference>
<dbReference type="InterPro" id="IPR006169">
    <property type="entry name" value="GTP1_OBG_dom"/>
</dbReference>
<dbReference type="Gene3D" id="2.70.210.12">
    <property type="entry name" value="GTP1/OBG domain"/>
    <property type="match status" value="1"/>
</dbReference>
<dbReference type="GO" id="GO:0005525">
    <property type="term" value="F:GTP binding"/>
    <property type="evidence" value="ECO:0007669"/>
    <property type="project" value="UniProtKB-UniRule"/>
</dbReference>
<feature type="binding site" evidence="8">
    <location>
        <begin position="282"/>
        <end position="285"/>
    </location>
    <ligand>
        <name>GTP</name>
        <dbReference type="ChEBI" id="CHEBI:37565"/>
    </ligand>
</feature>
<dbReference type="GO" id="GO:0043022">
    <property type="term" value="F:ribosome binding"/>
    <property type="evidence" value="ECO:0007669"/>
    <property type="project" value="UniProtKB-ARBA"/>
</dbReference>
<evidence type="ECO:0000256" key="6">
    <source>
        <dbReference type="ARBA" id="ARBA00022842"/>
    </source>
</evidence>
<dbReference type="PROSITE" id="PS51883">
    <property type="entry name" value="OBG"/>
    <property type="match status" value="1"/>
</dbReference>
<evidence type="ECO:0000256" key="1">
    <source>
        <dbReference type="ARBA" id="ARBA00007699"/>
    </source>
</evidence>
<feature type="binding site" evidence="8">
    <location>
        <position position="172"/>
    </location>
    <ligand>
        <name>Mg(2+)</name>
        <dbReference type="ChEBI" id="CHEBI:18420"/>
    </ligand>
</feature>
<dbReference type="InterPro" id="IPR006073">
    <property type="entry name" value="GTP-bd"/>
</dbReference>
<keyword evidence="5 8" id="KW-0378">Hydrolase</keyword>
<reference evidence="11 12" key="1">
    <citation type="submission" date="2019-02" db="EMBL/GenBank/DDBJ databases">
        <authorList>
            <person name="Manzano-Marin A."/>
            <person name="Manzano-Marin A."/>
        </authorList>
    </citation>
    <scope>NUCLEOTIDE SEQUENCE [LARGE SCALE GENOMIC DNA]</scope>
    <source>
        <strain evidence="11 12">ErCicurvipes</strain>
    </source>
</reference>
<dbReference type="Proteomes" id="UP000294441">
    <property type="component" value="Chromosome 1"/>
</dbReference>
<evidence type="ECO:0000256" key="3">
    <source>
        <dbReference type="ARBA" id="ARBA00022723"/>
    </source>
</evidence>
<dbReference type="PANTHER" id="PTHR11702">
    <property type="entry name" value="DEVELOPMENTALLY REGULATED GTP-BINDING PROTEIN-RELATED"/>
    <property type="match status" value="1"/>
</dbReference>
<dbReference type="GO" id="GO:0000287">
    <property type="term" value="F:magnesium ion binding"/>
    <property type="evidence" value="ECO:0007669"/>
    <property type="project" value="InterPro"/>
</dbReference>
<evidence type="ECO:0000256" key="4">
    <source>
        <dbReference type="ARBA" id="ARBA00022741"/>
    </source>
</evidence>
<dbReference type="NCBIfam" id="NF008956">
    <property type="entry name" value="PRK12299.1"/>
    <property type="match status" value="1"/>
</dbReference>
<dbReference type="Gene3D" id="3.40.50.300">
    <property type="entry name" value="P-loop containing nucleotide triphosphate hydrolases"/>
    <property type="match status" value="1"/>
</dbReference>
<evidence type="ECO:0000256" key="5">
    <source>
        <dbReference type="ARBA" id="ARBA00022801"/>
    </source>
</evidence>
<feature type="binding site" evidence="8">
    <location>
        <begin position="313"/>
        <end position="315"/>
    </location>
    <ligand>
        <name>GTP</name>
        <dbReference type="ChEBI" id="CHEBI:37565"/>
    </ligand>
</feature>